<protein>
    <recommendedName>
        <fullName evidence="8">Zn(2)-C6 fungal-type domain-containing protein</fullName>
    </recommendedName>
</protein>
<dbReference type="PROSITE" id="PS50048">
    <property type="entry name" value="ZN2_CY6_FUNGAL_2"/>
    <property type="match status" value="1"/>
</dbReference>
<dbReference type="CDD" id="cd00067">
    <property type="entry name" value="GAL4"/>
    <property type="match status" value="1"/>
</dbReference>
<evidence type="ECO:0000256" key="3">
    <source>
        <dbReference type="ARBA" id="ARBA00022833"/>
    </source>
</evidence>
<dbReference type="Pfam" id="PF04082">
    <property type="entry name" value="Fungal_trans"/>
    <property type="match status" value="1"/>
</dbReference>
<keyword evidence="7" id="KW-0539">Nucleus</keyword>
<name>A0A2J6QLJ2_9HELO</name>
<evidence type="ECO:0000256" key="7">
    <source>
        <dbReference type="ARBA" id="ARBA00023242"/>
    </source>
</evidence>
<evidence type="ECO:0000313" key="10">
    <source>
        <dbReference type="Proteomes" id="UP000235672"/>
    </source>
</evidence>
<dbReference type="Pfam" id="PF00172">
    <property type="entry name" value="Zn_clus"/>
    <property type="match status" value="1"/>
</dbReference>
<dbReference type="SMART" id="SM00066">
    <property type="entry name" value="GAL4"/>
    <property type="match status" value="1"/>
</dbReference>
<dbReference type="GO" id="GO:0008270">
    <property type="term" value="F:zinc ion binding"/>
    <property type="evidence" value="ECO:0007669"/>
    <property type="project" value="InterPro"/>
</dbReference>
<dbReference type="AlphaFoldDB" id="A0A2J6QLJ2"/>
<dbReference type="Gene3D" id="4.10.240.10">
    <property type="entry name" value="Zn(2)-C6 fungal-type DNA-binding domain"/>
    <property type="match status" value="1"/>
</dbReference>
<organism evidence="9 10">
    <name type="scientific">Hyaloscypha hepaticicola</name>
    <dbReference type="NCBI Taxonomy" id="2082293"/>
    <lineage>
        <taxon>Eukaryota</taxon>
        <taxon>Fungi</taxon>
        <taxon>Dikarya</taxon>
        <taxon>Ascomycota</taxon>
        <taxon>Pezizomycotina</taxon>
        <taxon>Leotiomycetes</taxon>
        <taxon>Helotiales</taxon>
        <taxon>Hyaloscyphaceae</taxon>
        <taxon>Hyaloscypha</taxon>
    </lineage>
</organism>
<feature type="domain" description="Zn(2)-C6 fungal-type" evidence="8">
    <location>
        <begin position="20"/>
        <end position="53"/>
    </location>
</feature>
<dbReference type="InterPro" id="IPR001138">
    <property type="entry name" value="Zn2Cys6_DnaBD"/>
</dbReference>
<evidence type="ECO:0000256" key="4">
    <source>
        <dbReference type="ARBA" id="ARBA00023015"/>
    </source>
</evidence>
<proteinExistence type="predicted"/>
<gene>
    <name evidence="9" type="ORF">NA56DRAFT_562317</name>
</gene>
<reference evidence="9 10" key="1">
    <citation type="submission" date="2016-05" db="EMBL/GenBank/DDBJ databases">
        <title>A degradative enzymes factory behind the ericoid mycorrhizal symbiosis.</title>
        <authorList>
            <consortium name="DOE Joint Genome Institute"/>
            <person name="Martino E."/>
            <person name="Morin E."/>
            <person name="Grelet G."/>
            <person name="Kuo A."/>
            <person name="Kohler A."/>
            <person name="Daghino S."/>
            <person name="Barry K."/>
            <person name="Choi C."/>
            <person name="Cichocki N."/>
            <person name="Clum A."/>
            <person name="Copeland A."/>
            <person name="Hainaut M."/>
            <person name="Haridas S."/>
            <person name="Labutti K."/>
            <person name="Lindquist E."/>
            <person name="Lipzen A."/>
            <person name="Khouja H.-R."/>
            <person name="Murat C."/>
            <person name="Ohm R."/>
            <person name="Olson A."/>
            <person name="Spatafora J."/>
            <person name="Veneault-Fourrey C."/>
            <person name="Henrissat B."/>
            <person name="Grigoriev I."/>
            <person name="Martin F."/>
            <person name="Perotto S."/>
        </authorList>
    </citation>
    <scope>NUCLEOTIDE SEQUENCE [LARGE SCALE GENOMIC DNA]</scope>
    <source>
        <strain evidence="9 10">UAMH 7357</strain>
    </source>
</reference>
<dbReference type="CDD" id="cd12148">
    <property type="entry name" value="fungal_TF_MHR"/>
    <property type="match status" value="1"/>
</dbReference>
<dbReference type="GO" id="GO:0005634">
    <property type="term" value="C:nucleus"/>
    <property type="evidence" value="ECO:0007669"/>
    <property type="project" value="UniProtKB-SubCell"/>
</dbReference>
<dbReference type="GO" id="GO:0006351">
    <property type="term" value="P:DNA-templated transcription"/>
    <property type="evidence" value="ECO:0007669"/>
    <property type="project" value="InterPro"/>
</dbReference>
<evidence type="ECO:0000256" key="1">
    <source>
        <dbReference type="ARBA" id="ARBA00004123"/>
    </source>
</evidence>
<dbReference type="InterPro" id="IPR036864">
    <property type="entry name" value="Zn2-C6_fun-type_DNA-bd_sf"/>
</dbReference>
<dbReference type="OrthoDB" id="2593732at2759"/>
<dbReference type="InterPro" id="IPR051615">
    <property type="entry name" value="Transcr_Regulatory_Elem"/>
</dbReference>
<dbReference type="GO" id="GO:0000981">
    <property type="term" value="F:DNA-binding transcription factor activity, RNA polymerase II-specific"/>
    <property type="evidence" value="ECO:0007669"/>
    <property type="project" value="InterPro"/>
</dbReference>
<dbReference type="PANTHER" id="PTHR31313">
    <property type="entry name" value="TY1 ENHANCER ACTIVATOR"/>
    <property type="match status" value="1"/>
</dbReference>
<evidence type="ECO:0000259" key="8">
    <source>
        <dbReference type="PROSITE" id="PS50048"/>
    </source>
</evidence>
<keyword evidence="3" id="KW-0862">Zinc</keyword>
<sequence>MNNNTLGNEPAKKRHCVSMACMPCRTRRTKCDGEKPTCSACKTVHKTESICHYAPEEDFRRKGALRKVIAEQEKDRRVYDSMIRKIRNGSETEKKAFVRLISDGEDPENNPERLDQIVQMMDSGSSGNPHGSTVTSPQSLEDKVAILPERTWKAQDNQSRYYGRTLNRLLRSDEDVCFVPTPTDQVPEWTTVTTDQNLIQHLLNLYFTWSHPFYLLFPEEVFSHGFESKKLKYCTPLLVNAILAIGCCYSDRPEARKDTYDPDSVGDHFFAEAEQLLTEVKNQRSLTVVQALGLMSLREMMLNREDNGQKYAAQMMDMALRLGLHISQDRSSHLSLNEIEARRITFWGCFTLENTLAICTRGFPTSPKTEIRLDKPKLEHKLEKTLWRPHGTLQHGASSPYLVQPSMKYNILTQCILLSEIVEDILHIPYMPTARTNCQLAYQSYEKMQKWFLNLPFELKIHTQGSPLPQIVTLHCYYHHCVIQLLHPFLKEPFLKDLKSAREICTESAAAISELTMLYSRIYGLDKTSLVNTYCLESAAIIHIIQLSSSGVVHNTQQTEIYLADAIRGLRGMKGICKVAGQSLHDLCNLLQETCEEIPASVQLAMNEDVSFEEFDLEGYLAGMENVE</sequence>
<dbReference type="SUPFAM" id="SSF57701">
    <property type="entry name" value="Zn2/Cys6 DNA-binding domain"/>
    <property type="match status" value="1"/>
</dbReference>
<keyword evidence="2" id="KW-0479">Metal-binding</keyword>
<keyword evidence="5" id="KW-0238">DNA-binding</keyword>
<evidence type="ECO:0000256" key="5">
    <source>
        <dbReference type="ARBA" id="ARBA00023125"/>
    </source>
</evidence>
<evidence type="ECO:0000256" key="6">
    <source>
        <dbReference type="ARBA" id="ARBA00023163"/>
    </source>
</evidence>
<comment type="subcellular location">
    <subcellularLocation>
        <location evidence="1">Nucleus</location>
    </subcellularLocation>
</comment>
<dbReference type="Proteomes" id="UP000235672">
    <property type="component" value="Unassembled WGS sequence"/>
</dbReference>
<keyword evidence="4" id="KW-0805">Transcription regulation</keyword>
<keyword evidence="10" id="KW-1185">Reference proteome</keyword>
<dbReference type="PANTHER" id="PTHR31313:SF4">
    <property type="entry name" value="CONIDIAL DEVELOPMENT PROTEIN FLUFFY"/>
    <property type="match status" value="1"/>
</dbReference>
<accession>A0A2J6QLJ2</accession>
<dbReference type="EMBL" id="KZ613466">
    <property type="protein sequence ID" value="PMD27096.1"/>
    <property type="molecule type" value="Genomic_DNA"/>
</dbReference>
<evidence type="ECO:0000313" key="9">
    <source>
        <dbReference type="EMBL" id="PMD27096.1"/>
    </source>
</evidence>
<evidence type="ECO:0000256" key="2">
    <source>
        <dbReference type="ARBA" id="ARBA00022723"/>
    </source>
</evidence>
<keyword evidence="6" id="KW-0804">Transcription</keyword>
<dbReference type="GO" id="GO:0003677">
    <property type="term" value="F:DNA binding"/>
    <property type="evidence" value="ECO:0007669"/>
    <property type="project" value="UniProtKB-KW"/>
</dbReference>
<dbReference type="InterPro" id="IPR007219">
    <property type="entry name" value="XnlR_reg_dom"/>
</dbReference>
<dbReference type="STRING" id="1745343.A0A2J6QLJ2"/>